<sequence>MIMDKVLLFFLVFSLDSARATENHYAYAVVESCRGCQLNRLPDIKSFIFEDLPKYEGVEFKHVQGVPPELVLYNNEEKEMERFQLAQLSRKECNDLLISKGFKKSVPAVKDEI</sequence>
<dbReference type="AlphaFoldDB" id="A0ABD2X5W4"/>
<feature type="chain" id="PRO_5044759812" description="Selenoprotein M" evidence="5">
    <location>
        <begin position="21"/>
        <end position="113"/>
    </location>
</feature>
<comment type="similarity">
    <text evidence="1">Belongs to the selenoprotein M/F family.</text>
</comment>
<dbReference type="PANTHER" id="PTHR13077:SF7">
    <property type="entry name" value="SELENOPROTEIN M"/>
    <property type="match status" value="1"/>
</dbReference>
<organism evidence="7 8">
    <name type="scientific">Trichogramma kaykai</name>
    <dbReference type="NCBI Taxonomy" id="54128"/>
    <lineage>
        <taxon>Eukaryota</taxon>
        <taxon>Metazoa</taxon>
        <taxon>Ecdysozoa</taxon>
        <taxon>Arthropoda</taxon>
        <taxon>Hexapoda</taxon>
        <taxon>Insecta</taxon>
        <taxon>Pterygota</taxon>
        <taxon>Neoptera</taxon>
        <taxon>Endopterygota</taxon>
        <taxon>Hymenoptera</taxon>
        <taxon>Apocrita</taxon>
        <taxon>Proctotrupomorpha</taxon>
        <taxon>Chalcidoidea</taxon>
        <taxon>Trichogrammatidae</taxon>
        <taxon>Trichogramma</taxon>
    </lineage>
</organism>
<evidence type="ECO:0000256" key="5">
    <source>
        <dbReference type="SAM" id="SignalP"/>
    </source>
</evidence>
<evidence type="ECO:0000259" key="6">
    <source>
        <dbReference type="Pfam" id="PF08806"/>
    </source>
</evidence>
<proteinExistence type="inferred from homology"/>
<dbReference type="InterPro" id="IPR014912">
    <property type="entry name" value="Sep15_SelM_dom"/>
</dbReference>
<keyword evidence="3" id="KW-0712">Selenocysteine</keyword>
<evidence type="ECO:0000313" key="7">
    <source>
        <dbReference type="EMBL" id="KAL3400136.1"/>
    </source>
</evidence>
<dbReference type="Pfam" id="PF08806">
    <property type="entry name" value="Sep15_SelM"/>
    <property type="match status" value="1"/>
</dbReference>
<dbReference type="InterPro" id="IPR036249">
    <property type="entry name" value="Thioredoxin-like_sf"/>
</dbReference>
<comment type="caution">
    <text evidence="7">The sequence shown here is derived from an EMBL/GenBank/DDBJ whole genome shotgun (WGS) entry which is preliminary data.</text>
</comment>
<reference evidence="7 8" key="1">
    <citation type="journal article" date="2024" name="bioRxiv">
        <title>A reference genome for Trichogramma kaykai: A tiny desert-dwelling parasitoid wasp with competing sex-ratio distorters.</title>
        <authorList>
            <person name="Culotta J."/>
            <person name="Lindsey A.R."/>
        </authorList>
    </citation>
    <scope>NUCLEOTIDE SEQUENCE [LARGE SCALE GENOMIC DNA]</scope>
    <source>
        <strain evidence="7 8">KSX58</strain>
    </source>
</reference>
<evidence type="ECO:0000256" key="1">
    <source>
        <dbReference type="ARBA" id="ARBA00005742"/>
    </source>
</evidence>
<keyword evidence="8" id="KW-1185">Reference proteome</keyword>
<dbReference type="PANTHER" id="PTHR13077">
    <property type="entry name" value="SELENOPROTEIN F"/>
    <property type="match status" value="1"/>
</dbReference>
<accession>A0ABD2X5W4</accession>
<dbReference type="SUPFAM" id="SSF52833">
    <property type="entry name" value="Thioredoxin-like"/>
    <property type="match status" value="1"/>
</dbReference>
<dbReference type="EMBL" id="JBJJXI010000052">
    <property type="protein sequence ID" value="KAL3400136.1"/>
    <property type="molecule type" value="Genomic_DNA"/>
</dbReference>
<name>A0ABD2X5W4_9HYME</name>
<evidence type="ECO:0000256" key="3">
    <source>
        <dbReference type="ARBA" id="ARBA00022933"/>
    </source>
</evidence>
<dbReference type="InterPro" id="IPR039992">
    <property type="entry name" value="Sep15_SelM"/>
</dbReference>
<dbReference type="Proteomes" id="UP001627154">
    <property type="component" value="Unassembled WGS sequence"/>
</dbReference>
<feature type="domain" description="Selenoprotein F/M" evidence="6">
    <location>
        <begin position="28"/>
        <end position="102"/>
    </location>
</feature>
<dbReference type="Gene3D" id="3.40.30.50">
    <property type="entry name" value="Sep15/SelM thioredoxin-like domain, active-site redox motif"/>
    <property type="match status" value="1"/>
</dbReference>
<gene>
    <name evidence="7" type="ORF">TKK_006482</name>
</gene>
<keyword evidence="2 5" id="KW-0732">Signal</keyword>
<dbReference type="InterPro" id="IPR038219">
    <property type="entry name" value="Sep15/SelM_sf"/>
</dbReference>
<evidence type="ECO:0000256" key="4">
    <source>
        <dbReference type="ARBA" id="ARBA00040773"/>
    </source>
</evidence>
<protein>
    <recommendedName>
        <fullName evidence="4">Selenoprotein M</fullName>
    </recommendedName>
</protein>
<feature type="signal peptide" evidence="5">
    <location>
        <begin position="1"/>
        <end position="20"/>
    </location>
</feature>
<evidence type="ECO:0000256" key="2">
    <source>
        <dbReference type="ARBA" id="ARBA00022729"/>
    </source>
</evidence>
<evidence type="ECO:0000313" key="8">
    <source>
        <dbReference type="Proteomes" id="UP001627154"/>
    </source>
</evidence>